<reference evidence="4 5" key="1">
    <citation type="submission" date="2021-03" db="EMBL/GenBank/DDBJ databases">
        <title>Whole genome sequence of Jiella sp. MQZ13P-4.</title>
        <authorList>
            <person name="Tuo L."/>
        </authorList>
    </citation>
    <scope>NUCLEOTIDE SEQUENCE [LARGE SCALE GENOMIC DNA]</scope>
    <source>
        <strain evidence="4 5">MQZ13P-4</strain>
    </source>
</reference>
<name>A0ABS3J5S3_9HYPH</name>
<protein>
    <submittedName>
        <fullName evidence="4">Gfo/Idh/MocA family oxidoreductase</fullName>
    </submittedName>
</protein>
<dbReference type="RefSeq" id="WP_207351077.1">
    <property type="nucleotide sequence ID" value="NZ_JAFMPY010000011.1"/>
</dbReference>
<dbReference type="Gene3D" id="3.30.360.10">
    <property type="entry name" value="Dihydrodipicolinate Reductase, domain 2"/>
    <property type="match status" value="1"/>
</dbReference>
<evidence type="ECO:0000313" key="4">
    <source>
        <dbReference type="EMBL" id="MBO0904432.1"/>
    </source>
</evidence>
<accession>A0ABS3J5S3</accession>
<evidence type="ECO:0000313" key="5">
    <source>
        <dbReference type="Proteomes" id="UP000664288"/>
    </source>
</evidence>
<dbReference type="InterPro" id="IPR050463">
    <property type="entry name" value="Gfo/Idh/MocA_oxidrdct_glycsds"/>
</dbReference>
<feature type="domain" description="GFO/IDH/MocA-like oxidoreductase" evidence="3">
    <location>
        <begin position="147"/>
        <end position="287"/>
    </location>
</feature>
<feature type="domain" description="Gfo/Idh/MocA-like oxidoreductase N-terminal" evidence="2">
    <location>
        <begin position="20"/>
        <end position="137"/>
    </location>
</feature>
<organism evidence="4 5">
    <name type="scientific">Jiella sonneratiae</name>
    <dbReference type="NCBI Taxonomy" id="2816856"/>
    <lineage>
        <taxon>Bacteria</taxon>
        <taxon>Pseudomonadati</taxon>
        <taxon>Pseudomonadota</taxon>
        <taxon>Alphaproteobacteria</taxon>
        <taxon>Hyphomicrobiales</taxon>
        <taxon>Aurantimonadaceae</taxon>
        <taxon>Jiella</taxon>
    </lineage>
</organism>
<dbReference type="EMBL" id="JAFMPY010000011">
    <property type="protein sequence ID" value="MBO0904432.1"/>
    <property type="molecule type" value="Genomic_DNA"/>
</dbReference>
<dbReference type="Gene3D" id="3.40.50.720">
    <property type="entry name" value="NAD(P)-binding Rossmann-like Domain"/>
    <property type="match status" value="1"/>
</dbReference>
<evidence type="ECO:0000259" key="3">
    <source>
        <dbReference type="Pfam" id="PF22725"/>
    </source>
</evidence>
<comment type="caution">
    <text evidence="4">The sequence shown here is derived from an EMBL/GenBank/DDBJ whole genome shotgun (WGS) entry which is preliminary data.</text>
</comment>
<dbReference type="InterPro" id="IPR000683">
    <property type="entry name" value="Gfo/Idh/MocA-like_OxRdtase_N"/>
</dbReference>
<dbReference type="PANTHER" id="PTHR43818:SF11">
    <property type="entry name" value="BCDNA.GH03377"/>
    <property type="match status" value="1"/>
</dbReference>
<dbReference type="Pfam" id="PF01408">
    <property type="entry name" value="GFO_IDH_MocA"/>
    <property type="match status" value="1"/>
</dbReference>
<keyword evidence="1" id="KW-0560">Oxidoreductase</keyword>
<evidence type="ECO:0000256" key="1">
    <source>
        <dbReference type="ARBA" id="ARBA00023002"/>
    </source>
</evidence>
<dbReference type="SUPFAM" id="SSF55347">
    <property type="entry name" value="Glyceraldehyde-3-phosphate dehydrogenase-like, C-terminal domain"/>
    <property type="match status" value="1"/>
</dbReference>
<dbReference type="SUPFAM" id="SSF51735">
    <property type="entry name" value="NAD(P)-binding Rossmann-fold domains"/>
    <property type="match status" value="1"/>
</dbReference>
<proteinExistence type="predicted"/>
<dbReference type="InterPro" id="IPR036291">
    <property type="entry name" value="NAD(P)-bd_dom_sf"/>
</dbReference>
<dbReference type="InterPro" id="IPR055170">
    <property type="entry name" value="GFO_IDH_MocA-like_dom"/>
</dbReference>
<evidence type="ECO:0000259" key="2">
    <source>
        <dbReference type="Pfam" id="PF01408"/>
    </source>
</evidence>
<dbReference type="Proteomes" id="UP000664288">
    <property type="component" value="Unassembled WGS sequence"/>
</dbReference>
<sequence length="370" mass="39756">MANQTHQAAREAAAVAGEKRIMILGTGAIAHRHAEHFISIPGCKVVAACDVVLDRVRAFATLHGIDKAFADLSEALAWGAFDAVVNATPDAVHKATTLQVAAAGKAIFCEKPLALNAEDAFEMVGAVERAGLINMVNLTYRNAHAIQLARRMVEAGDIGAVRHVEASYLQSWLTGSHWGDWRTDERWLWRLSSGHGSKGVVGDIGIHILDFVTYGSGQGIAALQARMKTFDKAEGGAIGAYTLDANDSCAMTVEFDNGALGVVHMSRYATGKANDLDLTIHGTTGALKVWSNTTDSSLDVCLGEDIHTQTWRRVECPPTPRNADRFVLALLSGVNGEPDFRHAAEVQKLLDLAFVSDAERRMLPVVLPPV</sequence>
<keyword evidence="5" id="KW-1185">Reference proteome</keyword>
<dbReference type="PANTHER" id="PTHR43818">
    <property type="entry name" value="BCDNA.GH03377"/>
    <property type="match status" value="1"/>
</dbReference>
<dbReference type="Pfam" id="PF22725">
    <property type="entry name" value="GFO_IDH_MocA_C3"/>
    <property type="match status" value="1"/>
</dbReference>
<gene>
    <name evidence="4" type="ORF">J1C47_12350</name>
</gene>